<evidence type="ECO:0000256" key="9">
    <source>
        <dbReference type="SAM" id="SignalP"/>
    </source>
</evidence>
<dbReference type="GO" id="GO:0018104">
    <property type="term" value="P:peptidoglycan-protein cross-linking"/>
    <property type="evidence" value="ECO:0007669"/>
    <property type="project" value="TreeGrafter"/>
</dbReference>
<feature type="chain" id="PRO_5044568193" evidence="9">
    <location>
        <begin position="23"/>
        <end position="452"/>
    </location>
</feature>
<feature type="region of interest" description="Disordered" evidence="8">
    <location>
        <begin position="103"/>
        <end position="174"/>
    </location>
</feature>
<evidence type="ECO:0000259" key="10">
    <source>
        <dbReference type="PROSITE" id="PS52029"/>
    </source>
</evidence>
<keyword evidence="3 12" id="KW-0808">Transferase</keyword>
<evidence type="ECO:0000313" key="11">
    <source>
        <dbReference type="EMBL" id="PSK87815.1"/>
    </source>
</evidence>
<evidence type="ECO:0000313" key="14">
    <source>
        <dbReference type="Proteomes" id="UP000240624"/>
    </source>
</evidence>
<dbReference type="GO" id="GO:0071555">
    <property type="term" value="P:cell wall organization"/>
    <property type="evidence" value="ECO:0007669"/>
    <property type="project" value="UniProtKB-UniRule"/>
</dbReference>
<feature type="domain" description="L,D-TPase catalytic" evidence="10">
    <location>
        <begin position="318"/>
        <end position="451"/>
    </location>
</feature>
<dbReference type="InterPro" id="IPR036366">
    <property type="entry name" value="PGBDSf"/>
</dbReference>
<keyword evidence="6 7" id="KW-0961">Cell wall biogenesis/degradation</keyword>
<dbReference type="CDD" id="cd16913">
    <property type="entry name" value="YkuD_like"/>
    <property type="match status" value="1"/>
</dbReference>
<evidence type="ECO:0000256" key="7">
    <source>
        <dbReference type="PROSITE-ProRule" id="PRU01373"/>
    </source>
</evidence>
<comment type="pathway">
    <text evidence="1 7">Cell wall biogenesis; peptidoglycan biosynthesis.</text>
</comment>
<protein>
    <submittedName>
        <fullName evidence="11">Lipoprotein-anchoring transpeptidase ErfK/SrfK</fullName>
    </submittedName>
    <submittedName>
        <fullName evidence="12">Putative L,D-transpeptidase YkuD</fullName>
        <ecNumber evidence="12">2.-.-.-</ecNumber>
    </submittedName>
</protein>
<name>A0A1X6YYF4_9RHOB</name>
<dbReference type="OrthoDB" id="9787225at2"/>
<feature type="signal peptide" evidence="9">
    <location>
        <begin position="1"/>
        <end position="22"/>
    </location>
</feature>
<proteinExistence type="inferred from homology"/>
<evidence type="ECO:0000256" key="5">
    <source>
        <dbReference type="ARBA" id="ARBA00022984"/>
    </source>
</evidence>
<keyword evidence="4 7" id="KW-0133">Cell shape</keyword>
<dbReference type="SUPFAM" id="SSF141523">
    <property type="entry name" value="L,D-transpeptidase catalytic domain-like"/>
    <property type="match status" value="1"/>
</dbReference>
<dbReference type="PANTHER" id="PTHR30582">
    <property type="entry name" value="L,D-TRANSPEPTIDASE"/>
    <property type="match status" value="1"/>
</dbReference>
<dbReference type="InterPro" id="IPR050979">
    <property type="entry name" value="LD-transpeptidase"/>
</dbReference>
<dbReference type="Proteomes" id="UP000193495">
    <property type="component" value="Unassembled WGS sequence"/>
</dbReference>
<dbReference type="PROSITE" id="PS52029">
    <property type="entry name" value="LD_TPASE"/>
    <property type="match status" value="1"/>
</dbReference>
<evidence type="ECO:0000256" key="3">
    <source>
        <dbReference type="ARBA" id="ARBA00022679"/>
    </source>
</evidence>
<evidence type="ECO:0000256" key="4">
    <source>
        <dbReference type="ARBA" id="ARBA00022960"/>
    </source>
</evidence>
<dbReference type="PANTHER" id="PTHR30582:SF30">
    <property type="entry name" value="BLR4375 PROTEIN"/>
    <property type="match status" value="1"/>
</dbReference>
<dbReference type="GO" id="GO:0005576">
    <property type="term" value="C:extracellular region"/>
    <property type="evidence" value="ECO:0007669"/>
    <property type="project" value="TreeGrafter"/>
</dbReference>
<dbReference type="GO" id="GO:0008360">
    <property type="term" value="P:regulation of cell shape"/>
    <property type="evidence" value="ECO:0007669"/>
    <property type="project" value="UniProtKB-UniRule"/>
</dbReference>
<reference evidence="12 13" key="1">
    <citation type="submission" date="2017-03" db="EMBL/GenBank/DDBJ databases">
        <authorList>
            <person name="Afonso C.L."/>
            <person name="Miller P.J."/>
            <person name="Scott M.A."/>
            <person name="Spackman E."/>
            <person name="Goraichik I."/>
            <person name="Dimitrov K.M."/>
            <person name="Suarez D.L."/>
            <person name="Swayne D.E."/>
        </authorList>
    </citation>
    <scope>NUCLEOTIDE SEQUENCE [LARGE SCALE GENOMIC DNA]</scope>
    <source>
        <strain evidence="12 13">CECT 8367</strain>
    </source>
</reference>
<accession>A0A1X6YYF4</accession>
<gene>
    <name evidence="12" type="primary">ykuD</name>
    <name evidence="11" type="ORF">CLV79_102304</name>
    <name evidence="12" type="ORF">LOS8367_01386</name>
</gene>
<sequence length="452" mass="46763">MTPTPIRLSLSILALAASGAVAQQATQSGADIAAETRKVLEGTAGQDTQGQATQPAPSESQPQQQPPAQQDAQGGAGAEAPPATVTAPGGTAAQPETLRMLQQGGAQPVEAQQGTPDSSGASASSGASDASGTAAAPSDTSSTEPMQAQTPKVPPTPEEIEAASYQGGPLPDGQSAITVKTQILLDRAGISPGIIDGWKGGMSESAIAAFETREGFTADGQLDSQVWDALTATQPAPMLQSYTITEEDVNGLSDPLPEDYAELAELDQLGYTSVAEKLAERFHMDQGFLENLNPGTGWRQGEAITVVDPGPALETKVARIEVRKGTSRLAGFDESGRMILNYPVTVGSAQTPSPSGTVEVVAVAMDPTYTYNPDVNFQQGDNDEVLILPPGPNGPVGSVWIDLSKPTYGLHGTSEPDSLFQAASHGCVRMTNWDAEELALLVSEGVVVEFVE</sequence>
<evidence type="ECO:0000256" key="6">
    <source>
        <dbReference type="ARBA" id="ARBA00023316"/>
    </source>
</evidence>
<dbReference type="EMBL" id="PYGB01000002">
    <property type="protein sequence ID" value="PSK87815.1"/>
    <property type="molecule type" value="Genomic_DNA"/>
</dbReference>
<dbReference type="Proteomes" id="UP000240624">
    <property type="component" value="Unassembled WGS sequence"/>
</dbReference>
<feature type="compositionally biased region" description="Low complexity" evidence="8">
    <location>
        <begin position="114"/>
        <end position="143"/>
    </location>
</feature>
<dbReference type="Pfam" id="PF01471">
    <property type="entry name" value="PG_binding_1"/>
    <property type="match status" value="1"/>
</dbReference>
<dbReference type="EC" id="2.-.-.-" evidence="12"/>
<dbReference type="InterPro" id="IPR002477">
    <property type="entry name" value="Peptidoglycan-bd-like"/>
</dbReference>
<keyword evidence="9" id="KW-0732">Signal</keyword>
<dbReference type="AlphaFoldDB" id="A0A1X6YYF4"/>
<dbReference type="UniPathway" id="UPA00219"/>
<keyword evidence="14" id="KW-1185">Reference proteome</keyword>
<dbReference type="InterPro" id="IPR036365">
    <property type="entry name" value="PGBD-like_sf"/>
</dbReference>
<feature type="active site" description="Nucleophile" evidence="7">
    <location>
        <position position="427"/>
    </location>
</feature>
<dbReference type="InterPro" id="IPR038063">
    <property type="entry name" value="Transpep_catalytic_dom"/>
</dbReference>
<evidence type="ECO:0000313" key="12">
    <source>
        <dbReference type="EMBL" id="SLN34738.1"/>
    </source>
</evidence>
<evidence type="ECO:0000256" key="1">
    <source>
        <dbReference type="ARBA" id="ARBA00004752"/>
    </source>
</evidence>
<dbReference type="InterPro" id="IPR005490">
    <property type="entry name" value="LD_TPept_cat_dom"/>
</dbReference>
<dbReference type="GO" id="GO:0016740">
    <property type="term" value="F:transferase activity"/>
    <property type="evidence" value="ECO:0007669"/>
    <property type="project" value="UniProtKB-KW"/>
</dbReference>
<keyword evidence="11" id="KW-0449">Lipoprotein</keyword>
<dbReference type="RefSeq" id="WP_085895738.1">
    <property type="nucleotide sequence ID" value="NZ_FWFY01000003.1"/>
</dbReference>
<dbReference type="EMBL" id="FWFY01000003">
    <property type="protein sequence ID" value="SLN34738.1"/>
    <property type="molecule type" value="Genomic_DNA"/>
</dbReference>
<evidence type="ECO:0000313" key="13">
    <source>
        <dbReference type="Proteomes" id="UP000193495"/>
    </source>
</evidence>
<keyword evidence="5 7" id="KW-0573">Peptidoglycan synthesis</keyword>
<evidence type="ECO:0000256" key="2">
    <source>
        <dbReference type="ARBA" id="ARBA00005992"/>
    </source>
</evidence>
<dbReference type="Gene3D" id="1.10.101.10">
    <property type="entry name" value="PGBD-like superfamily/PGBD"/>
    <property type="match status" value="1"/>
</dbReference>
<reference evidence="11 14" key="2">
    <citation type="submission" date="2018-03" db="EMBL/GenBank/DDBJ databases">
        <title>Genomic Encyclopedia of Archaeal and Bacterial Type Strains, Phase II (KMG-II): from individual species to whole genera.</title>
        <authorList>
            <person name="Goeker M."/>
        </authorList>
    </citation>
    <scope>NUCLEOTIDE SEQUENCE [LARGE SCALE GENOMIC DNA]</scope>
    <source>
        <strain evidence="11 14">DSM 29956</strain>
    </source>
</reference>
<dbReference type="SUPFAM" id="SSF47090">
    <property type="entry name" value="PGBD-like"/>
    <property type="match status" value="1"/>
</dbReference>
<comment type="similarity">
    <text evidence="2">Belongs to the YkuD family.</text>
</comment>
<organism evidence="12 13">
    <name type="scientific">Limimaricola soesokkakensis</name>
    <dbReference type="NCBI Taxonomy" id="1343159"/>
    <lineage>
        <taxon>Bacteria</taxon>
        <taxon>Pseudomonadati</taxon>
        <taxon>Pseudomonadota</taxon>
        <taxon>Alphaproteobacteria</taxon>
        <taxon>Rhodobacterales</taxon>
        <taxon>Paracoccaceae</taxon>
        <taxon>Limimaricola</taxon>
    </lineage>
</organism>
<dbReference type="Gene3D" id="2.40.440.10">
    <property type="entry name" value="L,D-transpeptidase catalytic domain-like"/>
    <property type="match status" value="1"/>
</dbReference>
<feature type="region of interest" description="Disordered" evidence="8">
    <location>
        <begin position="36"/>
        <end position="91"/>
    </location>
</feature>
<dbReference type="GO" id="GO:0071972">
    <property type="term" value="F:peptidoglycan L,D-transpeptidase activity"/>
    <property type="evidence" value="ECO:0007669"/>
    <property type="project" value="TreeGrafter"/>
</dbReference>
<dbReference type="Pfam" id="PF03734">
    <property type="entry name" value="YkuD"/>
    <property type="match status" value="1"/>
</dbReference>
<feature type="compositionally biased region" description="Low complexity" evidence="8">
    <location>
        <begin position="42"/>
        <end position="91"/>
    </location>
</feature>
<feature type="active site" description="Proton donor/acceptor" evidence="7">
    <location>
        <position position="411"/>
    </location>
</feature>
<evidence type="ECO:0000256" key="8">
    <source>
        <dbReference type="SAM" id="MobiDB-lite"/>
    </source>
</evidence>